<keyword evidence="2" id="KW-0812">Transmembrane</keyword>
<protein>
    <submittedName>
        <fullName evidence="3">Uncharacterized protein</fullName>
    </submittedName>
</protein>
<gene>
    <name evidence="3" type="ORF">D3105_12765</name>
</gene>
<evidence type="ECO:0000313" key="4">
    <source>
        <dbReference type="Proteomes" id="UP000285596"/>
    </source>
</evidence>
<accession>A0A2U8NMH8</accession>
<comment type="caution">
    <text evidence="3">The sequence shown here is derived from an EMBL/GenBank/DDBJ whole genome shotgun (WGS) entry which is preliminary data.</text>
</comment>
<feature type="region of interest" description="Disordered" evidence="1">
    <location>
        <begin position="67"/>
        <end position="87"/>
    </location>
</feature>
<dbReference type="GeneID" id="303477052"/>
<sequence>MLRHEFRPGRAVAGLVMLGLAAGYAADAAGAWEVPWTFFLPLFFGGLWLAATVTWAAYMLRRRRAARKASAENSGAPASTSGSHAIR</sequence>
<evidence type="ECO:0000313" key="3">
    <source>
        <dbReference type="EMBL" id="ROV68163.1"/>
    </source>
</evidence>
<keyword evidence="2" id="KW-0472">Membrane</keyword>
<reference evidence="3 4" key="1">
    <citation type="submission" date="2018-08" db="EMBL/GenBank/DDBJ databases">
        <title>Streptomyces globisporus 1912-4Crt, whole genome shotgun sequence.</title>
        <authorList>
            <person name="Matselyukh B."/>
        </authorList>
    </citation>
    <scope>NUCLEOTIDE SEQUENCE [LARGE SCALE GENOMIC DNA]</scope>
    <source>
        <strain evidence="3 4">1912-4Crt</strain>
    </source>
</reference>
<feature type="transmembrane region" description="Helical" evidence="2">
    <location>
        <begin position="38"/>
        <end position="60"/>
    </location>
</feature>
<name>A0A2U8NMH8_STRGL</name>
<dbReference type="EMBL" id="QWFA01000055">
    <property type="protein sequence ID" value="ROV68163.1"/>
    <property type="molecule type" value="Genomic_DNA"/>
</dbReference>
<feature type="compositionally biased region" description="Polar residues" evidence="1">
    <location>
        <begin position="72"/>
        <end position="87"/>
    </location>
</feature>
<organism evidence="3 4">
    <name type="scientific">Streptomyces globisporus</name>
    <dbReference type="NCBI Taxonomy" id="1908"/>
    <lineage>
        <taxon>Bacteria</taxon>
        <taxon>Bacillati</taxon>
        <taxon>Actinomycetota</taxon>
        <taxon>Actinomycetes</taxon>
        <taxon>Kitasatosporales</taxon>
        <taxon>Streptomycetaceae</taxon>
        <taxon>Streptomyces</taxon>
    </lineage>
</organism>
<evidence type="ECO:0000256" key="2">
    <source>
        <dbReference type="SAM" id="Phobius"/>
    </source>
</evidence>
<dbReference type="RefSeq" id="WP_078614327.1">
    <property type="nucleotide sequence ID" value="NZ_CAKXYP010000002.1"/>
</dbReference>
<proteinExistence type="predicted"/>
<dbReference type="AlphaFoldDB" id="A0A2U8NMH8"/>
<keyword evidence="2" id="KW-1133">Transmembrane helix</keyword>
<evidence type="ECO:0000256" key="1">
    <source>
        <dbReference type="SAM" id="MobiDB-lite"/>
    </source>
</evidence>
<dbReference type="Proteomes" id="UP000285596">
    <property type="component" value="Unassembled WGS sequence"/>
</dbReference>